<evidence type="ECO:0000313" key="11">
    <source>
        <dbReference type="Proteomes" id="UP001497527"/>
    </source>
</evidence>
<accession>A0ABP1EYM0</accession>
<dbReference type="Pfam" id="PF03721">
    <property type="entry name" value="UDPG_MGDP_dh_N"/>
    <property type="match status" value="1"/>
</dbReference>
<dbReference type="InterPro" id="IPR036291">
    <property type="entry name" value="NAD(P)-bd_dom_sf"/>
</dbReference>
<dbReference type="InterPro" id="IPR036220">
    <property type="entry name" value="UDP-Glc/GDP-Man_DH_C_sf"/>
</dbReference>
<dbReference type="InterPro" id="IPR001732">
    <property type="entry name" value="UDP-Glc/GDP-Man_DH_N"/>
</dbReference>
<evidence type="ECO:0000256" key="2">
    <source>
        <dbReference type="ARBA" id="ARBA00006601"/>
    </source>
</evidence>
<dbReference type="PIRSF" id="PIRSF000124">
    <property type="entry name" value="UDPglc_GDPman_dh"/>
    <property type="match status" value="1"/>
</dbReference>
<dbReference type="Pfam" id="PF03720">
    <property type="entry name" value="UDPG_MGDP_dh_C"/>
    <property type="match status" value="1"/>
</dbReference>
<dbReference type="SUPFAM" id="SSF51735">
    <property type="entry name" value="NAD(P)-binding Rossmann-fold domains"/>
    <property type="match status" value="1"/>
</dbReference>
<evidence type="ECO:0000256" key="8">
    <source>
        <dbReference type="PIRNR" id="PIRNR000124"/>
    </source>
</evidence>
<organism evidence="10 11">
    <name type="scientific">Tenacibaculum polynesiense</name>
    <dbReference type="NCBI Taxonomy" id="3137857"/>
    <lineage>
        <taxon>Bacteria</taxon>
        <taxon>Pseudomonadati</taxon>
        <taxon>Bacteroidota</taxon>
        <taxon>Flavobacteriia</taxon>
        <taxon>Flavobacteriales</taxon>
        <taxon>Flavobacteriaceae</taxon>
        <taxon>Tenacibaculum</taxon>
    </lineage>
</organism>
<evidence type="ECO:0000259" key="9">
    <source>
        <dbReference type="SMART" id="SM00984"/>
    </source>
</evidence>
<evidence type="ECO:0000256" key="5">
    <source>
        <dbReference type="ARBA" id="ARBA00023002"/>
    </source>
</evidence>
<dbReference type="PANTHER" id="PTHR43750:SF3">
    <property type="entry name" value="UDP-GLUCOSE 6-DEHYDROGENASE TUAD"/>
    <property type="match status" value="1"/>
</dbReference>
<evidence type="ECO:0000256" key="1">
    <source>
        <dbReference type="ARBA" id="ARBA00004701"/>
    </source>
</evidence>
<proteinExistence type="inferred from homology"/>
<keyword evidence="6 8" id="KW-0520">NAD</keyword>
<comment type="pathway">
    <text evidence="1">Nucleotide-sugar biosynthesis; UDP-alpha-D-glucuronate biosynthesis; UDP-alpha-D-glucuronate from UDP-alpha-D-glucose: step 1/1.</text>
</comment>
<comment type="similarity">
    <text evidence="2 8">Belongs to the UDP-glucose/GDP-mannose dehydrogenase family.</text>
</comment>
<dbReference type="RefSeq" id="WP_348717630.1">
    <property type="nucleotide sequence ID" value="NZ_CAXJIO010000013.1"/>
</dbReference>
<comment type="catalytic activity">
    <reaction evidence="7 8">
        <text>UDP-alpha-D-glucose + 2 NAD(+) + H2O = UDP-alpha-D-glucuronate + 2 NADH + 3 H(+)</text>
        <dbReference type="Rhea" id="RHEA:23596"/>
        <dbReference type="ChEBI" id="CHEBI:15377"/>
        <dbReference type="ChEBI" id="CHEBI:15378"/>
        <dbReference type="ChEBI" id="CHEBI:57540"/>
        <dbReference type="ChEBI" id="CHEBI:57945"/>
        <dbReference type="ChEBI" id="CHEBI:58052"/>
        <dbReference type="ChEBI" id="CHEBI:58885"/>
        <dbReference type="EC" id="1.1.1.22"/>
    </reaction>
</comment>
<sequence>MKLAVIGTGYVGLVSGTCFSEMGNKVTCVDIDQEKINKLHKGIIPIYEPGLEKMVLKNVENENLFFTTKLEEAIEEAEIVFIAVGTPMGEDGSADLQYVLAVAKEIGQKMKRKLVVVDKSTVPVGTADKVKEAIQAELDKRGETIAFDVVSNPEFLKEGDAINDFMKPDRVVIGAESEYAFEKMRQLYAPFTMSHDRFIAMDIRSAEMTKYAANAMLATKISFMNEMSNICERVGADINNVRIGIGSDSRIGYSFIYPGAGYGGSCFPKDVKALKKIAEENGYNAQLITSVEDVNNRQKFVIAEKIVRRFGEDLSGKTFGLWGLAFKPGTDDMREAPAIYVIKELVKRGARVNAYDPKAMEEAQHFYLKDINGVSYKKSKYDVLEDAEALILLTEWKEFRSPDFEEIEQRLKQSIIFDGRNQYNVFNLEEKGFEYYQIGKN</sequence>
<dbReference type="SUPFAM" id="SSF52413">
    <property type="entry name" value="UDP-glucose/GDP-mannose dehydrogenase C-terminal domain"/>
    <property type="match status" value="1"/>
</dbReference>
<evidence type="ECO:0000256" key="7">
    <source>
        <dbReference type="ARBA" id="ARBA00047473"/>
    </source>
</evidence>
<feature type="domain" description="UDP-glucose/GDP-mannose dehydrogenase C-terminal" evidence="9">
    <location>
        <begin position="320"/>
        <end position="425"/>
    </location>
</feature>
<dbReference type="InterPro" id="IPR014026">
    <property type="entry name" value="UDP-Glc/GDP-Man_DH_dimer"/>
</dbReference>
<dbReference type="EC" id="1.1.1.22" evidence="3 8"/>
<dbReference type="EMBL" id="CAXJIO010000013">
    <property type="protein sequence ID" value="CAL2103420.1"/>
    <property type="molecule type" value="Genomic_DNA"/>
</dbReference>
<protein>
    <recommendedName>
        <fullName evidence="4 8">UDP-glucose 6-dehydrogenase</fullName>
        <ecNumber evidence="3 8">1.1.1.22</ecNumber>
    </recommendedName>
</protein>
<dbReference type="InterPro" id="IPR017476">
    <property type="entry name" value="UDP-Glc/GDP-Man"/>
</dbReference>
<dbReference type="InterPro" id="IPR008927">
    <property type="entry name" value="6-PGluconate_DH-like_C_sf"/>
</dbReference>
<dbReference type="PANTHER" id="PTHR43750">
    <property type="entry name" value="UDP-GLUCOSE 6-DEHYDROGENASE TUAD"/>
    <property type="match status" value="1"/>
</dbReference>
<comment type="caution">
    <text evidence="10">The sequence shown here is derived from an EMBL/GenBank/DDBJ whole genome shotgun (WGS) entry which is preliminary data.</text>
</comment>
<reference evidence="10 11" key="1">
    <citation type="submission" date="2024-05" db="EMBL/GenBank/DDBJ databases">
        <authorList>
            <person name="Duchaud E."/>
        </authorList>
    </citation>
    <scope>NUCLEOTIDE SEQUENCE [LARGE SCALE GENOMIC DNA]</scope>
    <source>
        <strain evidence="10">Ena-SAMPLE-TAB-13-05-2024-13:56:06:370-140308</strain>
    </source>
</reference>
<dbReference type="NCBIfam" id="TIGR03026">
    <property type="entry name" value="NDP-sugDHase"/>
    <property type="match status" value="1"/>
</dbReference>
<evidence type="ECO:0000313" key="10">
    <source>
        <dbReference type="EMBL" id="CAL2103420.1"/>
    </source>
</evidence>
<dbReference type="Proteomes" id="UP001497527">
    <property type="component" value="Unassembled WGS sequence"/>
</dbReference>
<name>A0ABP1EYM0_9FLAO</name>
<dbReference type="PIRSF" id="PIRSF500134">
    <property type="entry name" value="UDPglc_DH_bac"/>
    <property type="match status" value="1"/>
</dbReference>
<dbReference type="Gene3D" id="3.40.50.720">
    <property type="entry name" value="NAD(P)-binding Rossmann-like Domain"/>
    <property type="match status" value="2"/>
</dbReference>
<dbReference type="SUPFAM" id="SSF48179">
    <property type="entry name" value="6-phosphogluconate dehydrogenase C-terminal domain-like"/>
    <property type="match status" value="1"/>
</dbReference>
<keyword evidence="5 8" id="KW-0560">Oxidoreductase</keyword>
<dbReference type="GO" id="GO:0003979">
    <property type="term" value="F:UDP-glucose 6-dehydrogenase activity"/>
    <property type="evidence" value="ECO:0007669"/>
    <property type="project" value="UniProtKB-EC"/>
</dbReference>
<gene>
    <name evidence="10" type="primary">udg</name>
    <name evidence="10" type="ORF">T190423A01A_40013</name>
</gene>
<dbReference type="Gene3D" id="1.20.5.100">
    <property type="entry name" value="Cytochrome c1, transmembrane anchor, C-terminal"/>
    <property type="match status" value="1"/>
</dbReference>
<evidence type="ECO:0000256" key="6">
    <source>
        <dbReference type="ARBA" id="ARBA00023027"/>
    </source>
</evidence>
<dbReference type="SMART" id="SM00984">
    <property type="entry name" value="UDPG_MGDP_dh_C"/>
    <property type="match status" value="1"/>
</dbReference>
<dbReference type="InterPro" id="IPR014027">
    <property type="entry name" value="UDP-Glc/GDP-Man_DH_C"/>
</dbReference>
<keyword evidence="11" id="KW-1185">Reference proteome</keyword>
<dbReference type="InterPro" id="IPR028357">
    <property type="entry name" value="UDPglc_DH_bac"/>
</dbReference>
<evidence type="ECO:0000256" key="3">
    <source>
        <dbReference type="ARBA" id="ARBA00012954"/>
    </source>
</evidence>
<dbReference type="Pfam" id="PF00984">
    <property type="entry name" value="UDPG_MGDP_dh"/>
    <property type="match status" value="1"/>
</dbReference>
<evidence type="ECO:0000256" key="4">
    <source>
        <dbReference type="ARBA" id="ARBA00015132"/>
    </source>
</evidence>